<keyword evidence="5 7" id="KW-0573">Peptidoglycan synthesis</keyword>
<dbReference type="PANTHER" id="PTHR36699">
    <property type="entry name" value="LD-TRANSPEPTIDASE"/>
    <property type="match status" value="1"/>
</dbReference>
<dbReference type="Gene3D" id="2.40.440.10">
    <property type="entry name" value="L,D-transpeptidase catalytic domain-like"/>
    <property type="match status" value="1"/>
</dbReference>
<comment type="similarity">
    <text evidence="2">Belongs to the YkuD family.</text>
</comment>
<comment type="caution">
    <text evidence="10">The sequence shown here is derived from an EMBL/GenBank/DDBJ whole genome shotgun (WGS) entry which is preliminary data.</text>
</comment>
<feature type="domain" description="L,D-TPase catalytic" evidence="9">
    <location>
        <begin position="32"/>
        <end position="167"/>
    </location>
</feature>
<keyword evidence="3" id="KW-0808">Transferase</keyword>
<dbReference type="GO" id="GO:0004180">
    <property type="term" value="F:carboxypeptidase activity"/>
    <property type="evidence" value="ECO:0007669"/>
    <property type="project" value="UniProtKB-ARBA"/>
</dbReference>
<evidence type="ECO:0000313" key="11">
    <source>
        <dbReference type="Proteomes" id="UP000583556"/>
    </source>
</evidence>
<feature type="active site" description="Nucleophile" evidence="7">
    <location>
        <position position="143"/>
    </location>
</feature>
<dbReference type="Proteomes" id="UP000583556">
    <property type="component" value="Unassembled WGS sequence"/>
</dbReference>
<accession>A0A7Y0BNY0</accession>
<evidence type="ECO:0000256" key="1">
    <source>
        <dbReference type="ARBA" id="ARBA00004752"/>
    </source>
</evidence>
<dbReference type="CDD" id="cd16913">
    <property type="entry name" value="YkuD_like"/>
    <property type="match status" value="1"/>
</dbReference>
<keyword evidence="8" id="KW-0732">Signal</keyword>
<dbReference type="GO" id="GO:0071555">
    <property type="term" value="P:cell wall organization"/>
    <property type="evidence" value="ECO:0007669"/>
    <property type="project" value="UniProtKB-UniRule"/>
</dbReference>
<dbReference type="GO" id="GO:0009252">
    <property type="term" value="P:peptidoglycan biosynthetic process"/>
    <property type="evidence" value="ECO:0007669"/>
    <property type="project" value="UniProtKB-UniPathway"/>
</dbReference>
<protein>
    <submittedName>
        <fullName evidence="10">L,D-transpeptidase family protein</fullName>
    </submittedName>
</protein>
<proteinExistence type="inferred from homology"/>
<reference evidence="10 11" key="1">
    <citation type="submission" date="2020-04" db="EMBL/GenBank/DDBJ databases">
        <title>Novosphingobium sp. TW-4 isolated from soil.</title>
        <authorList>
            <person name="Dahal R.H."/>
            <person name="Chaudhary D.K."/>
        </authorList>
    </citation>
    <scope>NUCLEOTIDE SEQUENCE [LARGE SCALE GENOMIC DNA]</scope>
    <source>
        <strain evidence="10 11">TW-4</strain>
    </source>
</reference>
<keyword evidence="11" id="KW-1185">Reference proteome</keyword>
<feature type="chain" id="PRO_5030820164" evidence="8">
    <location>
        <begin position="16"/>
        <end position="168"/>
    </location>
</feature>
<dbReference type="SUPFAM" id="SSF141523">
    <property type="entry name" value="L,D-transpeptidase catalytic domain-like"/>
    <property type="match status" value="1"/>
</dbReference>
<evidence type="ECO:0000256" key="7">
    <source>
        <dbReference type="PROSITE-ProRule" id="PRU01373"/>
    </source>
</evidence>
<evidence type="ECO:0000256" key="4">
    <source>
        <dbReference type="ARBA" id="ARBA00022960"/>
    </source>
</evidence>
<dbReference type="GO" id="GO:0008360">
    <property type="term" value="P:regulation of cell shape"/>
    <property type="evidence" value="ECO:0007669"/>
    <property type="project" value="UniProtKB-UniRule"/>
</dbReference>
<evidence type="ECO:0000256" key="5">
    <source>
        <dbReference type="ARBA" id="ARBA00022984"/>
    </source>
</evidence>
<sequence length="168" mass="17721">MAALLLFAVSSPAMAAGDVPQASAEEDGPVAASVLVEKAARRLTLFDESGVPLRVYTGIALGGAPVGAKRFEGDRRTPEGRYVIDWGNPGSAYHLSLHISYPDSDDVARARSAGRSAGGLIFIHGQPNGYGMTRIKGDWTDGCIALSNEEIEEIWGLVADGTPIEIRP</sequence>
<evidence type="ECO:0000256" key="6">
    <source>
        <dbReference type="ARBA" id="ARBA00023316"/>
    </source>
</evidence>
<dbReference type="PANTHER" id="PTHR36699:SF1">
    <property type="entry name" value="L,D-TRANSPEPTIDASE YAFK-RELATED"/>
    <property type="match status" value="1"/>
</dbReference>
<feature type="signal peptide" evidence="8">
    <location>
        <begin position="1"/>
        <end position="15"/>
    </location>
</feature>
<dbReference type="UniPathway" id="UPA00219"/>
<evidence type="ECO:0000313" key="10">
    <source>
        <dbReference type="EMBL" id="NML93885.1"/>
    </source>
</evidence>
<dbReference type="GO" id="GO:0016740">
    <property type="term" value="F:transferase activity"/>
    <property type="evidence" value="ECO:0007669"/>
    <property type="project" value="UniProtKB-KW"/>
</dbReference>
<dbReference type="PROSITE" id="PS52029">
    <property type="entry name" value="LD_TPASE"/>
    <property type="match status" value="1"/>
</dbReference>
<dbReference type="EMBL" id="JABBGM010000003">
    <property type="protein sequence ID" value="NML93885.1"/>
    <property type="molecule type" value="Genomic_DNA"/>
</dbReference>
<gene>
    <name evidence="10" type="ORF">HHL27_09415</name>
</gene>
<comment type="pathway">
    <text evidence="1 7">Cell wall biogenesis; peptidoglycan biosynthesis.</text>
</comment>
<evidence type="ECO:0000259" key="9">
    <source>
        <dbReference type="PROSITE" id="PS52029"/>
    </source>
</evidence>
<dbReference type="Pfam" id="PF03734">
    <property type="entry name" value="YkuD"/>
    <property type="match status" value="1"/>
</dbReference>
<keyword evidence="6 7" id="KW-0961">Cell wall biogenesis/degradation</keyword>
<feature type="active site" description="Proton donor/acceptor" evidence="7">
    <location>
        <position position="124"/>
    </location>
</feature>
<name>A0A7Y0BNY0_9SPHN</name>
<dbReference type="InterPro" id="IPR038063">
    <property type="entry name" value="Transpep_catalytic_dom"/>
</dbReference>
<evidence type="ECO:0000256" key="3">
    <source>
        <dbReference type="ARBA" id="ARBA00022679"/>
    </source>
</evidence>
<keyword evidence="4 7" id="KW-0133">Cell shape</keyword>
<dbReference type="InterPro" id="IPR005490">
    <property type="entry name" value="LD_TPept_cat_dom"/>
</dbReference>
<evidence type="ECO:0000256" key="8">
    <source>
        <dbReference type="SAM" id="SignalP"/>
    </source>
</evidence>
<evidence type="ECO:0000256" key="2">
    <source>
        <dbReference type="ARBA" id="ARBA00005992"/>
    </source>
</evidence>
<organism evidence="10 11">
    <name type="scientific">Novosphingobium olei</name>
    <dbReference type="NCBI Taxonomy" id="2728851"/>
    <lineage>
        <taxon>Bacteria</taxon>
        <taxon>Pseudomonadati</taxon>
        <taxon>Pseudomonadota</taxon>
        <taxon>Alphaproteobacteria</taxon>
        <taxon>Sphingomonadales</taxon>
        <taxon>Sphingomonadaceae</taxon>
        <taxon>Novosphingobium</taxon>
    </lineage>
</organism>
<dbReference type="AlphaFoldDB" id="A0A7Y0BNY0"/>